<dbReference type="AlphaFoldDB" id="A0A178MIC3"/>
<dbReference type="InterPro" id="IPR011047">
    <property type="entry name" value="Quinoprotein_ADH-like_sf"/>
</dbReference>
<feature type="repeat" description="WD" evidence="1">
    <location>
        <begin position="645"/>
        <end position="680"/>
    </location>
</feature>
<evidence type="ECO:0000256" key="1">
    <source>
        <dbReference type="PROSITE-ProRule" id="PRU00221"/>
    </source>
</evidence>
<keyword evidence="3" id="KW-1185">Reference proteome</keyword>
<sequence>MPPFRWRWPWRWLLFLLTGCGGLTPLPTTTPPLPPRPPIVSLDRLAGQPLAGPAPLLTPANAAQAVTLATLGGIGRLQAAFWLDDGRIALSTNLGLALVDPATGQTGPLFGPEPPVLAIGALPGQRLLLRSLDSQAPLKELLIWDVAANRATSVPIPLATRLTIAPDGTLFALHTARIEQVGSNSNVSEDGRLVITDAQGREVRTLTDRSAGAIAFSPDGRLLAIGRADFATLPPKLSIALIDLASGATRQTLTGISYQVERLCFVPGTPLLIVQENGGGTSLWDVESGQKLRDLGTLAEIAVAPDGAQAAAIKDAIVRRWSLPEWRELPPLSVPAEVAPGLAGASLAFAPNSAHLMAIGAERLAVWDTTVPGAPPLTLAFTAALQQVTIAPDGATLATAGGQESILWDLASGEASWRIWADQPAFAFTPDGSQILVRVRPAAEPGDRLGLRDMAGDTLRLLSLPANSPAFAVSPTGTSVVMAASQSLFLYDLTTGGPIWAIDTPPTLGGALSGMPSFSDPIFSPDGRFVAMGADAEIRVWDAANGTQLRVFTHKSALSGVNHVAFAPDSVILASLTLDSVIVWDVARGKAIRTLKLDDPERLLRHLAFSPDGALLAVATKRNASVPESHVLLWEMATGQVAATLTGHLGAVTSVAFAPDGTLLATAATDGTVRLWGVRP</sequence>
<dbReference type="InterPro" id="IPR015943">
    <property type="entry name" value="WD40/YVTN_repeat-like_dom_sf"/>
</dbReference>
<dbReference type="Pfam" id="PF00400">
    <property type="entry name" value="WD40"/>
    <property type="match status" value="2"/>
</dbReference>
<dbReference type="Gene3D" id="2.130.10.10">
    <property type="entry name" value="YVTN repeat-like/Quinoprotein amine dehydrogenase"/>
    <property type="match status" value="4"/>
</dbReference>
<dbReference type="EMBL" id="LWQS01000031">
    <property type="protein sequence ID" value="OAN48462.1"/>
    <property type="molecule type" value="Genomic_DNA"/>
</dbReference>
<proteinExistence type="predicted"/>
<organism evidence="2 3">
    <name type="scientific">Chloroflexus islandicus</name>
    <dbReference type="NCBI Taxonomy" id="1707952"/>
    <lineage>
        <taxon>Bacteria</taxon>
        <taxon>Bacillati</taxon>
        <taxon>Chloroflexota</taxon>
        <taxon>Chloroflexia</taxon>
        <taxon>Chloroflexales</taxon>
        <taxon>Chloroflexineae</taxon>
        <taxon>Chloroflexaceae</taxon>
        <taxon>Chloroflexus</taxon>
    </lineage>
</organism>
<dbReference type="SUPFAM" id="SSF101898">
    <property type="entry name" value="NHL repeat"/>
    <property type="match status" value="1"/>
</dbReference>
<keyword evidence="1" id="KW-0853">WD repeat</keyword>
<protein>
    <submittedName>
        <fullName evidence="2">Uncharacterized protein</fullName>
    </submittedName>
</protein>
<reference evidence="2 3" key="1">
    <citation type="submission" date="2016-04" db="EMBL/GenBank/DDBJ databases">
        <title>Chloroflexus islandicus sp. nov., a thermophilic filamentous anoxygenic phototrophic bacterium from geyser Strokkur (Iceland).</title>
        <authorList>
            <person name="Gaisin V.A."/>
            <person name="Kalashnikov A.M."/>
            <person name="Sukhacheva M.V."/>
            <person name="Grouzdev D.S."/>
            <person name="Ivanov T.M."/>
            <person name="Kuznetsov B."/>
            <person name="Gorlenko V.M."/>
        </authorList>
    </citation>
    <scope>NUCLEOTIDE SEQUENCE [LARGE SCALE GENOMIC DNA]</scope>
    <source>
        <strain evidence="3">isl-2</strain>
    </source>
</reference>
<dbReference type="PANTHER" id="PTHR19879">
    <property type="entry name" value="TRANSCRIPTION INITIATION FACTOR TFIID"/>
    <property type="match status" value="1"/>
</dbReference>
<dbReference type="OrthoDB" id="5632033at2"/>
<evidence type="ECO:0000313" key="3">
    <source>
        <dbReference type="Proteomes" id="UP000078287"/>
    </source>
</evidence>
<accession>A0A178MIC3</accession>
<dbReference type="PROSITE" id="PS50082">
    <property type="entry name" value="WD_REPEATS_2"/>
    <property type="match status" value="1"/>
</dbReference>
<gene>
    <name evidence="2" type="ORF">A6A03_07710</name>
</gene>
<dbReference type="SMART" id="SM00320">
    <property type="entry name" value="WD40"/>
    <property type="match status" value="7"/>
</dbReference>
<dbReference type="STRING" id="1707952.A6A03_07710"/>
<dbReference type="SUPFAM" id="SSF50998">
    <property type="entry name" value="Quinoprotein alcohol dehydrogenase-like"/>
    <property type="match status" value="1"/>
</dbReference>
<dbReference type="PROSITE" id="PS50294">
    <property type="entry name" value="WD_REPEATS_REGION"/>
    <property type="match status" value="1"/>
</dbReference>
<dbReference type="InterPro" id="IPR001680">
    <property type="entry name" value="WD40_rpt"/>
</dbReference>
<dbReference type="Proteomes" id="UP000078287">
    <property type="component" value="Unassembled WGS sequence"/>
</dbReference>
<name>A0A178MIC3_9CHLR</name>
<dbReference type="PANTHER" id="PTHR19879:SF9">
    <property type="entry name" value="TRANSCRIPTION INITIATION FACTOR TFIID SUBUNIT 5"/>
    <property type="match status" value="1"/>
</dbReference>
<dbReference type="RefSeq" id="WP_066782888.1">
    <property type="nucleotide sequence ID" value="NZ_LWQS01000031.1"/>
</dbReference>
<evidence type="ECO:0000313" key="2">
    <source>
        <dbReference type="EMBL" id="OAN48462.1"/>
    </source>
</evidence>
<comment type="caution">
    <text evidence="2">The sequence shown here is derived from an EMBL/GenBank/DDBJ whole genome shotgun (WGS) entry which is preliminary data.</text>
</comment>